<gene>
    <name evidence="1" type="ORF">Tci_013947</name>
</gene>
<dbReference type="AlphaFoldDB" id="A0A6L2JYY9"/>
<evidence type="ECO:0000313" key="1">
    <source>
        <dbReference type="EMBL" id="GEU41969.1"/>
    </source>
</evidence>
<protein>
    <submittedName>
        <fullName evidence="1">Uncharacterized protein</fullName>
    </submittedName>
</protein>
<name>A0A6L2JYY9_TANCI</name>
<reference evidence="1" key="1">
    <citation type="journal article" date="2019" name="Sci. Rep.">
        <title>Draft genome of Tanacetum cinerariifolium, the natural source of mosquito coil.</title>
        <authorList>
            <person name="Yamashiro T."/>
            <person name="Shiraishi A."/>
            <person name="Satake H."/>
            <person name="Nakayama K."/>
        </authorList>
    </citation>
    <scope>NUCLEOTIDE SEQUENCE</scope>
</reference>
<proteinExistence type="predicted"/>
<organism evidence="1">
    <name type="scientific">Tanacetum cinerariifolium</name>
    <name type="common">Dalmatian daisy</name>
    <name type="synonym">Chrysanthemum cinerariifolium</name>
    <dbReference type="NCBI Taxonomy" id="118510"/>
    <lineage>
        <taxon>Eukaryota</taxon>
        <taxon>Viridiplantae</taxon>
        <taxon>Streptophyta</taxon>
        <taxon>Embryophyta</taxon>
        <taxon>Tracheophyta</taxon>
        <taxon>Spermatophyta</taxon>
        <taxon>Magnoliopsida</taxon>
        <taxon>eudicotyledons</taxon>
        <taxon>Gunneridae</taxon>
        <taxon>Pentapetalae</taxon>
        <taxon>asterids</taxon>
        <taxon>campanulids</taxon>
        <taxon>Asterales</taxon>
        <taxon>Asteraceae</taxon>
        <taxon>Asteroideae</taxon>
        <taxon>Anthemideae</taxon>
        <taxon>Anthemidinae</taxon>
        <taxon>Tanacetum</taxon>
    </lineage>
</organism>
<comment type="caution">
    <text evidence="1">The sequence shown here is derived from an EMBL/GenBank/DDBJ whole genome shotgun (WGS) entry which is preliminary data.</text>
</comment>
<accession>A0A6L2JYY9</accession>
<sequence>MVLHQGYLLGGSYHGHDSIFLLNCYGVRWLVEVKQTYANAMSIFGPVRSDFMNTMDLFIKNKECKVFIGKIPSVNHLKTFKLDFYGPAWWSMMDELAIRPGQYFTLTLVCKGKFSLTVFNNAGQALTACENYASYMLWDSNFHIGQEPAHIKKLCRQARTARIYFSGWSWLDLASGIASGSGFIFARTQVWRMESYALKFANDVLLGIFAWGKPVWIGINDVLLLAPVLKHVVPSLVA</sequence>
<dbReference type="EMBL" id="BKCJ010001507">
    <property type="protein sequence ID" value="GEU41969.1"/>
    <property type="molecule type" value="Genomic_DNA"/>
</dbReference>